<feature type="transmembrane region" description="Helical" evidence="1">
    <location>
        <begin position="197"/>
        <end position="220"/>
    </location>
</feature>
<dbReference type="InterPro" id="IPR027417">
    <property type="entry name" value="P-loop_NTPase"/>
</dbReference>
<proteinExistence type="predicted"/>
<comment type="caution">
    <text evidence="2">The sequence shown here is derived from an EMBL/GenBank/DDBJ whole genome shotgun (WGS) entry which is preliminary data.</text>
</comment>
<evidence type="ECO:0000256" key="1">
    <source>
        <dbReference type="SAM" id="Phobius"/>
    </source>
</evidence>
<dbReference type="PANTHER" id="PTHR36978:SF8">
    <property type="entry name" value="NAD DEPENDENT EPIMERASE_DEHYDRATASE"/>
    <property type="match status" value="1"/>
</dbReference>
<dbReference type="SUPFAM" id="SSF52540">
    <property type="entry name" value="P-loop containing nucleoside triphosphate hydrolases"/>
    <property type="match status" value="1"/>
</dbReference>
<protein>
    <submittedName>
        <fullName evidence="2">Uncharacterized protein</fullName>
    </submittedName>
</protein>
<sequence>MDGTLYMSSQVMPLSGWFGSLDGNSTITKDDFDAIIGHSVAVTDAAGSVFAVELIEAYPDAKVILNQRKDLNAWHDSVTKTLVSVNENWLIWAFSCLGREPFWSWHVYERFMWPGLFRALDGNIVTGVARNGKWVSKEHSNMIRGLVPKERLLEWTVEDGWEPLCEFLGKPVPDEPFPHTNKAIGWEDHEARIAKRYMISALPGLALLSAVAIGAGAVVYKVAW</sequence>
<evidence type="ECO:0000313" key="2">
    <source>
        <dbReference type="EMBL" id="KAJ4264532.1"/>
    </source>
</evidence>
<dbReference type="EMBL" id="JAOQAZ010000008">
    <property type="protein sequence ID" value="KAJ4264532.1"/>
    <property type="molecule type" value="Genomic_DNA"/>
</dbReference>
<evidence type="ECO:0000313" key="3">
    <source>
        <dbReference type="Proteomes" id="UP001152049"/>
    </source>
</evidence>
<dbReference type="OrthoDB" id="408152at2759"/>
<keyword evidence="1" id="KW-0472">Membrane</keyword>
<dbReference type="Pfam" id="PF17784">
    <property type="entry name" value="Sulfotransfer_4"/>
    <property type="match status" value="1"/>
</dbReference>
<dbReference type="Proteomes" id="UP001152049">
    <property type="component" value="Unassembled WGS sequence"/>
</dbReference>
<accession>A0A9W8VG69</accession>
<keyword evidence="1" id="KW-0812">Transmembrane</keyword>
<dbReference type="Gene3D" id="3.40.50.300">
    <property type="entry name" value="P-loop containing nucleotide triphosphate hydrolases"/>
    <property type="match status" value="1"/>
</dbReference>
<dbReference type="PANTHER" id="PTHR36978">
    <property type="entry name" value="P-LOOP CONTAINING NUCLEOTIDE TRIPHOSPHATE HYDROLASE"/>
    <property type="match status" value="1"/>
</dbReference>
<dbReference type="AlphaFoldDB" id="A0A9W8VG69"/>
<gene>
    <name evidence="2" type="ORF">NW762_005734</name>
</gene>
<reference evidence="2" key="1">
    <citation type="submission" date="2022-09" db="EMBL/GenBank/DDBJ databases">
        <title>Fusarium specimens isolated from Avocado Roots.</title>
        <authorList>
            <person name="Stajich J."/>
            <person name="Roper C."/>
            <person name="Heimlech-Rivalta G."/>
        </authorList>
    </citation>
    <scope>NUCLEOTIDE SEQUENCE</scope>
    <source>
        <strain evidence="2">CF00136</strain>
    </source>
</reference>
<organism evidence="2 3">
    <name type="scientific">Fusarium torreyae</name>
    <dbReference type="NCBI Taxonomy" id="1237075"/>
    <lineage>
        <taxon>Eukaryota</taxon>
        <taxon>Fungi</taxon>
        <taxon>Dikarya</taxon>
        <taxon>Ascomycota</taxon>
        <taxon>Pezizomycotina</taxon>
        <taxon>Sordariomycetes</taxon>
        <taxon>Hypocreomycetidae</taxon>
        <taxon>Hypocreales</taxon>
        <taxon>Nectriaceae</taxon>
        <taxon>Fusarium</taxon>
    </lineage>
</organism>
<name>A0A9W8VG69_9HYPO</name>
<keyword evidence="3" id="KW-1185">Reference proteome</keyword>
<keyword evidence="1" id="KW-1133">Transmembrane helix</keyword>
<dbReference type="InterPro" id="IPR040632">
    <property type="entry name" value="Sulfotransfer_4"/>
</dbReference>